<proteinExistence type="inferred from homology"/>
<evidence type="ECO:0000256" key="7">
    <source>
        <dbReference type="ARBA" id="ARBA00022679"/>
    </source>
</evidence>
<gene>
    <name evidence="18" type="ORF">ENR15_07985</name>
</gene>
<dbReference type="SMART" id="SM00065">
    <property type="entry name" value="GAF"/>
    <property type="match status" value="1"/>
</dbReference>
<dbReference type="GO" id="GO:0005886">
    <property type="term" value="C:plasma membrane"/>
    <property type="evidence" value="ECO:0007669"/>
    <property type="project" value="UniProtKB-SubCell"/>
</dbReference>
<dbReference type="SMART" id="SM00448">
    <property type="entry name" value="REC"/>
    <property type="match status" value="1"/>
</dbReference>
<dbReference type="InterPro" id="IPR001789">
    <property type="entry name" value="Sig_transdc_resp-reg_receiver"/>
</dbReference>
<dbReference type="PRINTS" id="PR00344">
    <property type="entry name" value="BCTRLSENSOR"/>
</dbReference>
<dbReference type="PANTHER" id="PTHR43047">
    <property type="entry name" value="TWO-COMPONENT HISTIDINE PROTEIN KINASE"/>
    <property type="match status" value="1"/>
</dbReference>
<keyword evidence="9 18" id="KW-0418">Kinase</keyword>
<dbReference type="Gene3D" id="3.30.565.10">
    <property type="entry name" value="Histidine kinase-like ATPase, C-terminal domain"/>
    <property type="match status" value="1"/>
</dbReference>
<dbReference type="GO" id="GO:0009927">
    <property type="term" value="F:histidine phosphotransfer kinase activity"/>
    <property type="evidence" value="ECO:0007669"/>
    <property type="project" value="TreeGrafter"/>
</dbReference>
<dbReference type="SMART" id="SM00387">
    <property type="entry name" value="HATPase_c"/>
    <property type="match status" value="1"/>
</dbReference>
<evidence type="ECO:0000256" key="2">
    <source>
        <dbReference type="ARBA" id="ARBA00004236"/>
    </source>
</evidence>
<dbReference type="EC" id="2.7.13.3" evidence="4"/>
<evidence type="ECO:0000256" key="9">
    <source>
        <dbReference type="ARBA" id="ARBA00022777"/>
    </source>
</evidence>
<dbReference type="Gene3D" id="3.40.50.2300">
    <property type="match status" value="1"/>
</dbReference>
<dbReference type="InterPro" id="IPR036097">
    <property type="entry name" value="HisK_dim/P_sf"/>
</dbReference>
<dbReference type="SUPFAM" id="SSF55781">
    <property type="entry name" value="GAF domain-like"/>
    <property type="match status" value="1"/>
</dbReference>
<dbReference type="Pfam" id="PF02518">
    <property type="entry name" value="HATPase_c"/>
    <property type="match status" value="1"/>
</dbReference>
<keyword evidence="7" id="KW-0808">Transferase</keyword>
<dbReference type="PROSITE" id="PS50109">
    <property type="entry name" value="HIS_KIN"/>
    <property type="match status" value="1"/>
</dbReference>
<dbReference type="InterPro" id="IPR003661">
    <property type="entry name" value="HisK_dim/P_dom"/>
</dbReference>
<comment type="catalytic activity">
    <reaction evidence="1">
        <text>ATP + protein L-histidine = ADP + protein N-phospho-L-histidine.</text>
        <dbReference type="EC" id="2.7.13.3"/>
    </reaction>
</comment>
<dbReference type="SUPFAM" id="SSF52172">
    <property type="entry name" value="CheY-like"/>
    <property type="match status" value="1"/>
</dbReference>
<dbReference type="InterPro" id="IPR029016">
    <property type="entry name" value="GAF-like_dom_sf"/>
</dbReference>
<protein>
    <recommendedName>
        <fullName evidence="4">histidine kinase</fullName>
        <ecNumber evidence="4">2.7.13.3</ecNumber>
    </recommendedName>
</protein>
<evidence type="ECO:0000313" key="18">
    <source>
        <dbReference type="EMBL" id="HGG00580.1"/>
    </source>
</evidence>
<dbReference type="InterPro" id="IPR011006">
    <property type="entry name" value="CheY-like_superfamily"/>
</dbReference>
<evidence type="ECO:0000256" key="4">
    <source>
        <dbReference type="ARBA" id="ARBA00012438"/>
    </source>
</evidence>
<evidence type="ECO:0000256" key="8">
    <source>
        <dbReference type="ARBA" id="ARBA00022741"/>
    </source>
</evidence>
<organism evidence="18">
    <name type="scientific">Planktothricoides sp. SpSt-374</name>
    <dbReference type="NCBI Taxonomy" id="2282167"/>
    <lineage>
        <taxon>Bacteria</taxon>
        <taxon>Bacillati</taxon>
        <taxon>Cyanobacteriota</taxon>
        <taxon>Cyanophyceae</taxon>
        <taxon>Oscillatoriophycideae</taxon>
        <taxon>Oscillatoriales</taxon>
        <taxon>Oscillatoriaceae</taxon>
        <taxon>Planktothricoides</taxon>
    </lineage>
</organism>
<evidence type="ECO:0000256" key="5">
    <source>
        <dbReference type="ARBA" id="ARBA00022475"/>
    </source>
</evidence>
<dbReference type="AlphaFoldDB" id="A0A7C3ZGH5"/>
<evidence type="ECO:0000259" key="16">
    <source>
        <dbReference type="PROSITE" id="PS50109"/>
    </source>
</evidence>
<feature type="coiled-coil region" evidence="14">
    <location>
        <begin position="223"/>
        <end position="250"/>
    </location>
</feature>
<accession>A0A7C3ZGH5</accession>
<comment type="similarity">
    <text evidence="3">In the N-terminal section; belongs to the phytochrome family.</text>
</comment>
<keyword evidence="8" id="KW-0547">Nucleotide-binding</keyword>
<dbReference type="GO" id="GO:0005524">
    <property type="term" value="F:ATP binding"/>
    <property type="evidence" value="ECO:0007669"/>
    <property type="project" value="UniProtKB-KW"/>
</dbReference>
<reference evidence="18" key="1">
    <citation type="journal article" date="2020" name="mSystems">
        <title>Genome- and Community-Level Interaction Insights into Carbon Utilization and Element Cycling Functions of Hydrothermarchaeota in Hydrothermal Sediment.</title>
        <authorList>
            <person name="Zhou Z."/>
            <person name="Liu Y."/>
            <person name="Xu W."/>
            <person name="Pan J."/>
            <person name="Luo Z.H."/>
            <person name="Li M."/>
        </authorList>
    </citation>
    <scope>NUCLEOTIDE SEQUENCE [LARGE SCALE GENOMIC DNA]</scope>
    <source>
        <strain evidence="18">SpSt-374</strain>
    </source>
</reference>
<evidence type="ECO:0000259" key="17">
    <source>
        <dbReference type="PROSITE" id="PS50110"/>
    </source>
</evidence>
<evidence type="ECO:0000256" key="13">
    <source>
        <dbReference type="PROSITE-ProRule" id="PRU00169"/>
    </source>
</evidence>
<dbReference type="Gene3D" id="1.10.287.130">
    <property type="match status" value="1"/>
</dbReference>
<sequence length="645" mass="71861">MESALQQQIEQGRLLNQVTAQIRQSLELPVILSTAVEQVRQFLQVDRLVIYEFNRPQPEKVDARATPEGDRAYHREDRKTVLGRITYESRAADTIPSVLHWEEGVNCFVDDPKFVKKYRKGSTLAIEDVETAYVSYPCLLKLMHQAGVRAKLVVPLVVNIGAEDLEKEFAGDVGDSERGKPVLWGLLIAHQCSGPRPWLDVEKDFLIHIAEHLTLGIQQALLYARLQEQKENLERRVRSRTQELRDALLAAESASRAKSEFLATMSHELRTPLTCVIGMSSTLMRWPVATDGRKGNNGTALSQKQRDYLQTIYDSGKHLLHLIEDILDLSQLEAGKTVLQVRQFSLSQLANRIVQGFSEKAASRDVFLTVNLMIPEPEDIFTADPNRVEQILENLLSNALKFTPQGGRVKLSVWLEDKTAAFQVEDNGVGIPEELQPLLFQVFQQLDGTHRRNYGGMGVGLALTKQLVELHGGWIGVKSKLGKGSIFTVRLPAQSFTPSLLDAKDRTRDDNSSSPLGCIVLIESSEQSATEICHMLTQTGYQVVWMIDGSSACEQIELLQPKIAIVNIRLAGMDGGEIIHFLRKSSANPHLKILALTPACPPAELLSILESGADDYAVKPVELPQLLSQIHTLAARVDMELKRKG</sequence>
<dbReference type="SUPFAM" id="SSF55874">
    <property type="entry name" value="ATPase domain of HSP90 chaperone/DNA topoisomerase II/histidine kinase"/>
    <property type="match status" value="1"/>
</dbReference>
<dbReference type="SMART" id="SM00388">
    <property type="entry name" value="HisKA"/>
    <property type="match status" value="1"/>
</dbReference>
<evidence type="ECO:0000256" key="10">
    <source>
        <dbReference type="ARBA" id="ARBA00022840"/>
    </source>
</evidence>
<keyword evidence="6" id="KW-0597">Phosphoprotein</keyword>
<feature type="domain" description="Phytochrome chromophore attachment site" evidence="15">
    <location>
        <begin position="27"/>
        <end position="212"/>
    </location>
</feature>
<evidence type="ECO:0000256" key="1">
    <source>
        <dbReference type="ARBA" id="ARBA00000085"/>
    </source>
</evidence>
<dbReference type="InterPro" id="IPR003594">
    <property type="entry name" value="HATPase_dom"/>
</dbReference>
<dbReference type="Gene3D" id="3.30.450.40">
    <property type="match status" value="1"/>
</dbReference>
<evidence type="ECO:0000256" key="12">
    <source>
        <dbReference type="ARBA" id="ARBA00023136"/>
    </source>
</evidence>
<comment type="caution">
    <text evidence="18">The sequence shown here is derived from an EMBL/GenBank/DDBJ whole genome shotgun (WGS) entry which is preliminary data.</text>
</comment>
<keyword evidence="12" id="KW-0472">Membrane</keyword>
<evidence type="ECO:0000259" key="15">
    <source>
        <dbReference type="PROSITE" id="PS50046"/>
    </source>
</evidence>
<dbReference type="SUPFAM" id="SSF47384">
    <property type="entry name" value="Homodimeric domain of signal transducing histidine kinase"/>
    <property type="match status" value="1"/>
</dbReference>
<keyword evidence="11" id="KW-0902">Two-component regulatory system</keyword>
<dbReference type="PROSITE" id="PS50046">
    <property type="entry name" value="PHYTOCHROME_2"/>
    <property type="match status" value="1"/>
</dbReference>
<feature type="domain" description="Histidine kinase" evidence="16">
    <location>
        <begin position="264"/>
        <end position="495"/>
    </location>
</feature>
<dbReference type="InterPro" id="IPR005467">
    <property type="entry name" value="His_kinase_dom"/>
</dbReference>
<dbReference type="CDD" id="cd16922">
    <property type="entry name" value="HATPase_EvgS-ArcB-TorS-like"/>
    <property type="match status" value="1"/>
</dbReference>
<dbReference type="InterPro" id="IPR036890">
    <property type="entry name" value="HATPase_C_sf"/>
</dbReference>
<keyword evidence="10" id="KW-0067">ATP-binding</keyword>
<dbReference type="InterPro" id="IPR003018">
    <property type="entry name" value="GAF"/>
</dbReference>
<evidence type="ECO:0000256" key="6">
    <source>
        <dbReference type="ARBA" id="ARBA00022553"/>
    </source>
</evidence>
<dbReference type="PROSITE" id="PS50110">
    <property type="entry name" value="RESPONSE_REGULATORY"/>
    <property type="match status" value="1"/>
</dbReference>
<evidence type="ECO:0000256" key="3">
    <source>
        <dbReference type="ARBA" id="ARBA00006402"/>
    </source>
</evidence>
<dbReference type="PANTHER" id="PTHR43047:SF63">
    <property type="entry name" value="HISTIDINE KINASE"/>
    <property type="match status" value="1"/>
</dbReference>
<comment type="subcellular location">
    <subcellularLocation>
        <location evidence="2">Cell membrane</location>
    </subcellularLocation>
</comment>
<dbReference type="FunFam" id="3.30.565.10:FF:000023">
    <property type="entry name" value="PAS domain-containing sensor histidine kinase"/>
    <property type="match status" value="1"/>
</dbReference>
<dbReference type="Pfam" id="PF01590">
    <property type="entry name" value="GAF"/>
    <property type="match status" value="1"/>
</dbReference>
<dbReference type="Pfam" id="PF00072">
    <property type="entry name" value="Response_reg"/>
    <property type="match status" value="1"/>
</dbReference>
<keyword evidence="5" id="KW-1003">Cell membrane</keyword>
<feature type="domain" description="Response regulatory" evidence="17">
    <location>
        <begin position="518"/>
        <end position="634"/>
    </location>
</feature>
<dbReference type="GO" id="GO:0000155">
    <property type="term" value="F:phosphorelay sensor kinase activity"/>
    <property type="evidence" value="ECO:0007669"/>
    <property type="project" value="InterPro"/>
</dbReference>
<name>A0A7C3ZGH5_9CYAN</name>
<evidence type="ECO:0000256" key="14">
    <source>
        <dbReference type="SAM" id="Coils"/>
    </source>
</evidence>
<comment type="caution">
    <text evidence="13">Lacks conserved residue(s) required for the propagation of feature annotation.</text>
</comment>
<dbReference type="EMBL" id="DSPX01000078">
    <property type="protein sequence ID" value="HGG00580.1"/>
    <property type="molecule type" value="Genomic_DNA"/>
</dbReference>
<keyword evidence="14" id="KW-0175">Coiled coil</keyword>
<dbReference type="Pfam" id="PF00512">
    <property type="entry name" value="HisKA"/>
    <property type="match status" value="1"/>
</dbReference>
<dbReference type="InterPro" id="IPR004358">
    <property type="entry name" value="Sig_transdc_His_kin-like_C"/>
</dbReference>
<dbReference type="InterPro" id="IPR016132">
    <property type="entry name" value="Phyto_chromo_attachment"/>
</dbReference>
<evidence type="ECO:0000256" key="11">
    <source>
        <dbReference type="ARBA" id="ARBA00023012"/>
    </source>
</evidence>
<dbReference type="CDD" id="cd00082">
    <property type="entry name" value="HisKA"/>
    <property type="match status" value="1"/>
</dbReference>